<dbReference type="AlphaFoldDB" id="A0A015UK08"/>
<reference evidence="4 5" key="1">
    <citation type="submission" date="2014-02" db="EMBL/GenBank/DDBJ databases">
        <authorList>
            <person name="Sears C."/>
            <person name="Carroll K."/>
            <person name="Sack B.R."/>
            <person name="Qadri F."/>
            <person name="Myers L.L."/>
            <person name="Chung G.-T."/>
            <person name="Escheverria P."/>
            <person name="Fraser C.M."/>
            <person name="Sadzewicz L."/>
            <person name="Shefchek K.A."/>
            <person name="Tallon L."/>
            <person name="Das S.P."/>
            <person name="Daugherty S."/>
            <person name="Mongodin E.F."/>
        </authorList>
    </citation>
    <scope>NUCLEOTIDE SEQUENCE [LARGE SCALE GENOMIC DNA]</scope>
    <source>
        <strain evidence="5">3988T(B)14</strain>
    </source>
</reference>
<dbReference type="GO" id="GO:0005524">
    <property type="term" value="F:ATP binding"/>
    <property type="evidence" value="ECO:0007669"/>
    <property type="project" value="UniProtKB-KW"/>
</dbReference>
<dbReference type="InterPro" id="IPR010488">
    <property type="entry name" value="Zeta_toxin_domain"/>
</dbReference>
<dbReference type="Proteomes" id="UP000020529">
    <property type="component" value="Unassembled WGS sequence"/>
</dbReference>
<dbReference type="SUPFAM" id="SSF52540">
    <property type="entry name" value="P-loop containing nucleoside triphosphate hydrolases"/>
    <property type="match status" value="1"/>
</dbReference>
<dbReference type="RefSeq" id="WP_022348063.1">
    <property type="nucleotide sequence ID" value="NZ_JGCY01000296.1"/>
</dbReference>
<dbReference type="SUPFAM" id="SSF53254">
    <property type="entry name" value="Phosphoglycerate mutase-like"/>
    <property type="match status" value="1"/>
</dbReference>
<dbReference type="Pfam" id="PF06414">
    <property type="entry name" value="Zeta_toxin"/>
    <property type="match status" value="1"/>
</dbReference>
<keyword evidence="1" id="KW-0547">Nucleotide-binding</keyword>
<dbReference type="GO" id="GO:0016301">
    <property type="term" value="F:kinase activity"/>
    <property type="evidence" value="ECO:0007669"/>
    <property type="project" value="InterPro"/>
</dbReference>
<accession>A0A015UK08</accession>
<dbReference type="Pfam" id="PF00300">
    <property type="entry name" value="His_Phos_1"/>
    <property type="match status" value="1"/>
</dbReference>
<dbReference type="CDD" id="cd07040">
    <property type="entry name" value="HP"/>
    <property type="match status" value="1"/>
</dbReference>
<evidence type="ECO:0000313" key="4">
    <source>
        <dbReference type="EMBL" id="EXY74278.1"/>
    </source>
</evidence>
<keyword evidence="2" id="KW-0067">ATP-binding</keyword>
<organism evidence="4 5">
    <name type="scientific">Bacteroides fragilis str. 3988T(B)14</name>
    <dbReference type="NCBI Taxonomy" id="1339315"/>
    <lineage>
        <taxon>Bacteria</taxon>
        <taxon>Pseudomonadati</taxon>
        <taxon>Bacteroidota</taxon>
        <taxon>Bacteroidia</taxon>
        <taxon>Bacteroidales</taxon>
        <taxon>Bacteroidaceae</taxon>
        <taxon>Bacteroides</taxon>
    </lineage>
</organism>
<evidence type="ECO:0000313" key="5">
    <source>
        <dbReference type="Proteomes" id="UP000020529"/>
    </source>
</evidence>
<evidence type="ECO:0000256" key="1">
    <source>
        <dbReference type="ARBA" id="ARBA00022741"/>
    </source>
</evidence>
<protein>
    <submittedName>
        <fullName evidence="4">Histidine phosphatase super family protein</fullName>
    </submittedName>
</protein>
<feature type="domain" description="Zeta toxin" evidence="3">
    <location>
        <begin position="47"/>
        <end position="189"/>
    </location>
</feature>
<dbReference type="InterPro" id="IPR027417">
    <property type="entry name" value="P-loop_NTPase"/>
</dbReference>
<gene>
    <name evidence="4" type="ORF">M124_1907</name>
</gene>
<dbReference type="EMBL" id="JGCY01000296">
    <property type="protein sequence ID" value="EXY74278.1"/>
    <property type="molecule type" value="Genomic_DNA"/>
</dbReference>
<dbReference type="InterPro" id="IPR013078">
    <property type="entry name" value="His_Pase_superF_clade-1"/>
</dbReference>
<dbReference type="PATRIC" id="fig|1339315.3.peg.2661"/>
<dbReference type="Gene3D" id="3.40.50.1240">
    <property type="entry name" value="Phosphoglycerate mutase-like"/>
    <property type="match status" value="1"/>
</dbReference>
<name>A0A015UK08_BACFG</name>
<dbReference type="Gene3D" id="3.40.50.300">
    <property type="entry name" value="P-loop containing nucleotide triphosphate hydrolases"/>
    <property type="match status" value="1"/>
</dbReference>
<comment type="caution">
    <text evidence="4">The sequence shown here is derived from an EMBL/GenBank/DDBJ whole genome shotgun (WGS) entry which is preliminary data.</text>
</comment>
<dbReference type="SMART" id="SM00855">
    <property type="entry name" value="PGAM"/>
    <property type="match status" value="1"/>
</dbReference>
<proteinExistence type="predicted"/>
<dbReference type="InterPro" id="IPR029033">
    <property type="entry name" value="His_PPase_superfam"/>
</dbReference>
<sequence length="433" mass="49851">MKTEDIAISITGYSYSNIKETIPDGVDKEEIAAVYEEIIDEYLQKGIPREIPALINVSGIPGAGKSTFCKKLLAMPENSSAIYIGFDAIMENERLPYIREEVNHAEEAFKRWELSARIAGYELLKRAIENKYLIIFDHSSALPQHIDLFNLLLSEGYEVHFNFIFIPEEEARRRAKNRKRYIPPYYIEERSKTLQYLLPEYKRICTTFKQIEPMRTRLIIARHGNTFRPEETPTRVGAKTDLPLVEEFKGRSIGRYLKEHDMIPDVIYAAPLLRTMQTARLAVQTIGLDSDISPLNAFVEIDYGVDENKTEEEVRLRLGNGNIEKGKKIIEDWDKNAVVPDGWKVDPDQIIHTWLDFAEKTVIPHQTTLLVTSNGIIRFAPYLTGDFEKFAQEHKIKVAPGGLCIFDKNDGDSFWTCSVWNVKPYELYADSRY</sequence>
<evidence type="ECO:0000259" key="3">
    <source>
        <dbReference type="Pfam" id="PF06414"/>
    </source>
</evidence>
<evidence type="ECO:0000256" key="2">
    <source>
        <dbReference type="ARBA" id="ARBA00022840"/>
    </source>
</evidence>